<evidence type="ECO:0000313" key="2">
    <source>
        <dbReference type="Proteomes" id="UP000290540"/>
    </source>
</evidence>
<protein>
    <recommendedName>
        <fullName evidence="3">HTH CENPB-type domain-containing protein</fullName>
    </recommendedName>
</protein>
<gene>
    <name evidence="1" type="ORF">BFJ63_vAg18523</name>
</gene>
<organism evidence="1 2">
    <name type="scientific">Fusarium oxysporum f. sp. narcissi</name>
    <dbReference type="NCBI Taxonomy" id="451672"/>
    <lineage>
        <taxon>Eukaryota</taxon>
        <taxon>Fungi</taxon>
        <taxon>Dikarya</taxon>
        <taxon>Ascomycota</taxon>
        <taxon>Pezizomycotina</taxon>
        <taxon>Sordariomycetes</taxon>
        <taxon>Hypocreomycetidae</taxon>
        <taxon>Hypocreales</taxon>
        <taxon>Nectriaceae</taxon>
        <taxon>Fusarium</taxon>
        <taxon>Fusarium oxysporum species complex</taxon>
    </lineage>
</organism>
<evidence type="ECO:0000313" key="1">
    <source>
        <dbReference type="EMBL" id="RYC78602.1"/>
    </source>
</evidence>
<dbReference type="AlphaFoldDB" id="A0A4Q2UX14"/>
<comment type="caution">
    <text evidence="1">The sequence shown here is derived from an EMBL/GenBank/DDBJ whole genome shotgun (WGS) entry which is preliminary data.</text>
</comment>
<accession>A0A4Q2UX14</accession>
<evidence type="ECO:0008006" key="3">
    <source>
        <dbReference type="Google" id="ProtNLM"/>
    </source>
</evidence>
<proteinExistence type="predicted"/>
<name>A0A4Q2UX14_FUSOX</name>
<dbReference type="EMBL" id="MQTW01001038">
    <property type="protein sequence ID" value="RYC78602.1"/>
    <property type="molecule type" value="Genomic_DNA"/>
</dbReference>
<sequence length="435" mass="49991">MEDAANVLRRRRDPEAKPVVHSWYSRFCEDHPGLQKTFFKAVEKSRPPRSALLSAGTRIKPGSESAACLSGYSTSLRTRRKTRAQVIDPSNRETVTLIGTGSAAGEMTPPWVIFRTLPTLDYTYVDANPQMRFAKSETAFSNGEITVEWAQDFNRQPWAKSATVRHRGLRFEEWFGSDEFLRDPVRKSLPPKYKSRSYLPAQAADEAKKAVDSAFSSLLPSETRFQRASDTAKQVVEKYRDILSSPTRAGLCERIEKRYHEKKRGKRGKPVGDFAHNISLQELRDQQEEFLAESQEKEHRRQIRATRSILLLDIEKLKVEWRENKEVIINGATTKLQFKKWLKHTGKDKEFLLMDTQRSQMAQLLNEKTDGFIIDTQSPPEVSGSIRQAHYAPKPLNAVDWTALAGSDDTINFNSADRLVMKKKKEEERRRRRSF</sequence>
<dbReference type="Proteomes" id="UP000290540">
    <property type="component" value="Unassembled WGS sequence"/>
</dbReference>
<reference evidence="1 2" key="1">
    <citation type="submission" date="2016-12" db="EMBL/GenBank/DDBJ databases">
        <title>Draft genome sequence of Fusarium oxysporum causing rot on Narcissus.</title>
        <authorList>
            <person name="Armitage A.D."/>
            <person name="Taylor A."/>
            <person name="Clarkson J.P."/>
            <person name="Harrison R.J."/>
            <person name="Jackson A.C."/>
        </authorList>
    </citation>
    <scope>NUCLEOTIDE SEQUENCE [LARGE SCALE GENOMIC DNA]</scope>
    <source>
        <strain evidence="1 2">N139</strain>
    </source>
</reference>